<dbReference type="Pfam" id="PF21683">
    <property type="entry name" value="GpP-like_1st"/>
    <property type="match status" value="1"/>
</dbReference>
<feature type="region of interest" description="Disordered" evidence="1">
    <location>
        <begin position="235"/>
        <end position="279"/>
    </location>
</feature>
<reference evidence="6" key="1">
    <citation type="submission" date="2019-07" db="EMBL/GenBank/DDBJ databases">
        <authorList>
            <person name="Ashton P.M."/>
            <person name="Dallman T."/>
            <person name="Nair S."/>
            <person name="De Pinna E."/>
            <person name="Peters T."/>
            <person name="Grant K."/>
        </authorList>
    </citation>
    <scope>NUCLEOTIDE SEQUENCE</scope>
    <source>
        <strain evidence="6">773673</strain>
    </source>
</reference>
<dbReference type="Gene3D" id="2.30.300.10">
    <property type="entry name" value="Baseplate protein-like domain - beta roll fold"/>
    <property type="match status" value="1"/>
</dbReference>
<evidence type="ECO:0000256" key="1">
    <source>
        <dbReference type="SAM" id="MobiDB-lite"/>
    </source>
</evidence>
<dbReference type="SUPFAM" id="SSF69279">
    <property type="entry name" value="Phage tail proteins"/>
    <property type="match status" value="2"/>
</dbReference>
<dbReference type="InterPro" id="IPR026276">
    <property type="entry name" value="Baseplate_GpP"/>
</dbReference>
<feature type="domain" description="Tail protein NMB1110-like third" evidence="5">
    <location>
        <begin position="267"/>
        <end position="308"/>
    </location>
</feature>
<proteinExistence type="predicted"/>
<accession>A0A5I9F7D4</accession>
<evidence type="ECO:0000259" key="5">
    <source>
        <dbReference type="Pfam" id="PF22630"/>
    </source>
</evidence>
<dbReference type="InterPro" id="IPR054034">
    <property type="entry name" value="NMB1110-like_C"/>
</dbReference>
<dbReference type="PIRSF" id="PIRSF004440">
    <property type="entry name" value="GpP"/>
    <property type="match status" value="1"/>
</dbReference>
<dbReference type="InterPro" id="IPR053981">
    <property type="entry name" value="Gp44/GpP-like_2nd"/>
</dbReference>
<dbReference type="Pfam" id="PF22630">
    <property type="entry name" value="NMB1110_3rd"/>
    <property type="match status" value="1"/>
</dbReference>
<comment type="caution">
    <text evidence="6">The sequence shown here is derived from an EMBL/GenBank/DDBJ whole genome shotgun (WGS) entry which is preliminary data.</text>
</comment>
<dbReference type="Pfam" id="PF22255">
    <property type="entry name" value="Gp44-like_2nd"/>
    <property type="match status" value="1"/>
</dbReference>
<dbReference type="Gene3D" id="3.55.50.10">
    <property type="entry name" value="Baseplate protein-like domains"/>
    <property type="match status" value="1"/>
</dbReference>
<dbReference type="InterPro" id="IPR023399">
    <property type="entry name" value="Baseplate-like_2-layer_sand"/>
</dbReference>
<feature type="domain" description="Baseplate hub protein gp44/GpP-like second" evidence="4">
    <location>
        <begin position="100"/>
        <end position="182"/>
    </location>
</feature>
<dbReference type="InterPro" id="IPR054482">
    <property type="entry name" value="NMB1110-like_3rd"/>
</dbReference>
<gene>
    <name evidence="6" type="ORF">FPD99_23605</name>
</gene>
<evidence type="ECO:0000259" key="2">
    <source>
        <dbReference type="Pfam" id="PF21683"/>
    </source>
</evidence>
<dbReference type="Gene3D" id="3.30.1920.10">
    <property type="entry name" value="Baseplate protein-like domains - 2 layer sandwich fold"/>
    <property type="match status" value="1"/>
</dbReference>
<organism evidence="6">
    <name type="scientific">Salmonella enterica subsp. enterica serovar Glostrup</name>
    <dbReference type="NCBI Taxonomy" id="1151180"/>
    <lineage>
        <taxon>Bacteria</taxon>
        <taxon>Pseudomonadati</taxon>
        <taxon>Pseudomonadota</taxon>
        <taxon>Gammaproteobacteria</taxon>
        <taxon>Enterobacterales</taxon>
        <taxon>Enterobacteriaceae</taxon>
        <taxon>Salmonella</taxon>
    </lineage>
</organism>
<feature type="domain" description="Baseplate hub protein gp44-like N-terminal" evidence="2">
    <location>
        <begin position="13"/>
        <end position="98"/>
    </location>
</feature>
<dbReference type="EMBL" id="AAIQMM010000039">
    <property type="protein sequence ID" value="ECH0896933.1"/>
    <property type="molecule type" value="Genomic_DNA"/>
</dbReference>
<dbReference type="AlphaFoldDB" id="A0A5I9F7D4"/>
<feature type="domain" description="Tail protein NMB1110-like C-terminal" evidence="3">
    <location>
        <begin position="311"/>
        <end position="379"/>
    </location>
</feature>
<evidence type="ECO:0000259" key="4">
    <source>
        <dbReference type="Pfam" id="PF22255"/>
    </source>
</evidence>
<feature type="compositionally biased region" description="Acidic residues" evidence="1">
    <location>
        <begin position="252"/>
        <end position="264"/>
    </location>
</feature>
<dbReference type="InterPro" id="IPR049354">
    <property type="entry name" value="GpP-like_N"/>
</dbReference>
<evidence type="ECO:0000259" key="3">
    <source>
        <dbReference type="Pfam" id="PF22174"/>
    </source>
</evidence>
<name>A0A5I9F7D4_SALET</name>
<dbReference type="Pfam" id="PF22174">
    <property type="entry name" value="NMB1110-like_C"/>
    <property type="match status" value="1"/>
</dbReference>
<evidence type="ECO:0000313" key="6">
    <source>
        <dbReference type="EMBL" id="ECH0896933.1"/>
    </source>
</evidence>
<sequence length="412" mass="44688">MLTAGNAAATAEKITLLLAGGARSDWQRYRIDSDFLKPADAWSLSLGLPGNVFPAQAVRGAPVQLQVGGETVLTGRIDSVQRRVARQGQMTLTLNGRDNAAILVDCAAPIFSARQLTLDAAIATIVKPLGVKRIRIQADGMTRHDSIHTEPGEQAWDALVRVAAGRGLWPWCDPDGTLVIGGPDYTRPPVATLVLKPSTGEVNVLSLEDTSSINGCYSELTVLAQSHASQADNLAVPDLSDTPAPGQNADETGSDSDDDDDDCGCGESGHYSRSRTIKDPDVPYYRPQVLVVGDVDNPEQVQFRARKAMADAHLSGYDLQIDVPGHRTPGGQLWTPGQRIHVISEPHDIDDTYFLMGRSFSGGRPGGQTTTLRLKEDGIWIPDAYPTSRRHHRHKRKKKTEELAVIPVWEMK</sequence>
<protein>
    <submittedName>
        <fullName evidence="6">Phage tail protein</fullName>
    </submittedName>
</protein>